<protein>
    <submittedName>
        <fullName evidence="3">Restriction endonuclease</fullName>
    </submittedName>
</protein>
<accession>A0A6I3KW18</accession>
<comment type="caution">
    <text evidence="3">The sequence shown here is derived from an EMBL/GenBank/DDBJ whole genome shotgun (WGS) entry which is preliminary data.</text>
</comment>
<evidence type="ECO:0000259" key="2">
    <source>
        <dbReference type="Pfam" id="PF13391"/>
    </source>
</evidence>
<dbReference type="Proteomes" id="UP000432464">
    <property type="component" value="Unassembled WGS sequence"/>
</dbReference>
<dbReference type="InterPro" id="IPR003615">
    <property type="entry name" value="HNH_nuc"/>
</dbReference>
<dbReference type="EMBL" id="WMBB01000004">
    <property type="protein sequence ID" value="MTE13048.1"/>
    <property type="molecule type" value="Genomic_DNA"/>
</dbReference>
<evidence type="ECO:0000313" key="4">
    <source>
        <dbReference type="Proteomes" id="UP000432464"/>
    </source>
</evidence>
<keyword evidence="3" id="KW-0255">Endonuclease</keyword>
<dbReference type="Pfam" id="PF13391">
    <property type="entry name" value="HNH_2"/>
    <property type="match status" value="1"/>
</dbReference>
<organism evidence="3 4">
    <name type="scientific">Nocardia aurantiaca</name>
    <dbReference type="NCBI Taxonomy" id="2675850"/>
    <lineage>
        <taxon>Bacteria</taxon>
        <taxon>Bacillati</taxon>
        <taxon>Actinomycetota</taxon>
        <taxon>Actinomycetes</taxon>
        <taxon>Mycobacteriales</taxon>
        <taxon>Nocardiaceae</taxon>
        <taxon>Nocardia</taxon>
    </lineage>
</organism>
<feature type="region of interest" description="Disordered" evidence="1">
    <location>
        <begin position="273"/>
        <end position="294"/>
    </location>
</feature>
<evidence type="ECO:0000256" key="1">
    <source>
        <dbReference type="SAM" id="MobiDB-lite"/>
    </source>
</evidence>
<keyword evidence="4" id="KW-1185">Reference proteome</keyword>
<name>A0A6I3KW18_9NOCA</name>
<proteinExistence type="predicted"/>
<keyword evidence="3" id="KW-0540">Nuclease</keyword>
<feature type="domain" description="HNH nuclease" evidence="2">
    <location>
        <begin position="186"/>
        <end position="235"/>
    </location>
</feature>
<reference evidence="3 4" key="1">
    <citation type="submission" date="2019-11" db="EMBL/GenBank/DDBJ databases">
        <title>Nocardia sp. nov. CT2-14 isolated from soil.</title>
        <authorList>
            <person name="Kanchanasin P."/>
            <person name="Tanasupawat S."/>
            <person name="Yuki M."/>
            <person name="Kudo T."/>
        </authorList>
    </citation>
    <scope>NUCLEOTIDE SEQUENCE [LARGE SCALE GENOMIC DNA]</scope>
    <source>
        <strain evidence="3 4">CT2-14</strain>
    </source>
</reference>
<dbReference type="RefSeq" id="WP_154787518.1">
    <property type="nucleotide sequence ID" value="NZ_WMBB01000004.1"/>
</dbReference>
<gene>
    <name evidence="3" type="ORF">GLP40_09705</name>
</gene>
<dbReference type="GO" id="GO:0004519">
    <property type="term" value="F:endonuclease activity"/>
    <property type="evidence" value="ECO:0007669"/>
    <property type="project" value="UniProtKB-KW"/>
</dbReference>
<dbReference type="AlphaFoldDB" id="A0A6I3KW18"/>
<keyword evidence="3" id="KW-0378">Hydrolase</keyword>
<sequence>MDRDAEAILREEIFRHLDELVGDTGVVTRQQLWDFTLNGATHRLIDRNRGIRNPKDMLATLSILSDPKGKYADEELQDSLFAYAYREGSVDGDNKKLRAALDLGLPLLLLRKIADGVFVPVPRVYVVADDQKNRQFLIALHDSLRLVENPLELQPLGREYAERVTRQRLHQPEFRGRVLRAYECRCAVCHLKHPKLLDAAHIIADGKPNGTPTVDNGLSLCKIHHAAYDENFLGITPDYEIRINQALLNEVDGPMLRHGLQEMHTRRLFTPIRSKERPSPERLAERFEDFKKAG</sequence>
<evidence type="ECO:0000313" key="3">
    <source>
        <dbReference type="EMBL" id="MTE13048.1"/>
    </source>
</evidence>